<name>A0A344J7R4_9GAMM</name>
<evidence type="ECO:0000313" key="2">
    <source>
        <dbReference type="EMBL" id="AXA85074.1"/>
    </source>
</evidence>
<organism evidence="2 3">
    <name type="scientific">Solilutibacter oculi</name>
    <dbReference type="NCBI Taxonomy" id="2698682"/>
    <lineage>
        <taxon>Bacteria</taxon>
        <taxon>Pseudomonadati</taxon>
        <taxon>Pseudomonadota</taxon>
        <taxon>Gammaproteobacteria</taxon>
        <taxon>Lysobacterales</taxon>
        <taxon>Lysobacteraceae</taxon>
        <taxon>Solilutibacter</taxon>
    </lineage>
</organism>
<evidence type="ECO:0008006" key="4">
    <source>
        <dbReference type="Google" id="ProtNLM"/>
    </source>
</evidence>
<protein>
    <recommendedName>
        <fullName evidence="4">DUF1311 domain-containing protein</fullName>
    </recommendedName>
</protein>
<feature type="chain" id="PRO_5016558785" description="DUF1311 domain-containing protein" evidence="1">
    <location>
        <begin position="22"/>
        <end position="101"/>
    </location>
</feature>
<evidence type="ECO:0000313" key="3">
    <source>
        <dbReference type="Proteomes" id="UP000251842"/>
    </source>
</evidence>
<feature type="signal peptide" evidence="1">
    <location>
        <begin position="1"/>
        <end position="21"/>
    </location>
</feature>
<proteinExistence type="predicted"/>
<dbReference type="RefSeq" id="WP_112927285.1">
    <property type="nucleotide sequence ID" value="NZ_CP029556.1"/>
</dbReference>
<evidence type="ECO:0000256" key="1">
    <source>
        <dbReference type="SAM" id="SignalP"/>
    </source>
</evidence>
<keyword evidence="1" id="KW-0732">Signal</keyword>
<reference evidence="3" key="1">
    <citation type="submission" date="2018-05" db="EMBL/GenBank/DDBJ databases">
        <title>Luteimonas pekinense sp. nov., isolated from human Meibomian gland secretions, Beijing, China.</title>
        <authorList>
            <person name="Wen T."/>
            <person name="Bai H."/>
            <person name="Lv H."/>
        </authorList>
    </citation>
    <scope>NUCLEOTIDE SEQUENCE [LARGE SCALE GENOMIC DNA]</scope>
    <source>
        <strain evidence="3">83-4</strain>
    </source>
</reference>
<accession>A0A344J7R4</accession>
<keyword evidence="3" id="KW-1185">Reference proteome</keyword>
<dbReference type="AlphaFoldDB" id="A0A344J7R4"/>
<dbReference type="EMBL" id="CP029556">
    <property type="protein sequence ID" value="AXA85074.1"/>
    <property type="molecule type" value="Genomic_DNA"/>
</dbReference>
<dbReference type="KEGG" id="lue:DCD74_10625"/>
<sequence length="101" mass="11248">MKRLIVLSSVLLLCAAASVQAAEQPLLKTPSGQKYARQCQAEQPTAYQAKICERLLFEARVQLSLQVSAQNAASSGQFARKDLPQMSRVDELRRVENHAHR</sequence>
<dbReference type="Proteomes" id="UP000251842">
    <property type="component" value="Chromosome"/>
</dbReference>
<gene>
    <name evidence="2" type="ORF">DCD74_10625</name>
</gene>